<feature type="transmembrane region" description="Helical" evidence="7">
    <location>
        <begin position="175"/>
        <end position="197"/>
    </location>
</feature>
<comment type="caution">
    <text evidence="9">The sequence shown here is derived from an EMBL/GenBank/DDBJ whole genome shotgun (WGS) entry which is preliminary data.</text>
</comment>
<dbReference type="InterPro" id="IPR005829">
    <property type="entry name" value="Sugar_transporter_CS"/>
</dbReference>
<organism evidence="9 10">
    <name type="scientific">Pseudooceanicola albus</name>
    <dbReference type="NCBI Taxonomy" id="2692189"/>
    <lineage>
        <taxon>Bacteria</taxon>
        <taxon>Pseudomonadati</taxon>
        <taxon>Pseudomonadota</taxon>
        <taxon>Alphaproteobacteria</taxon>
        <taxon>Rhodobacterales</taxon>
        <taxon>Paracoccaceae</taxon>
        <taxon>Pseudooceanicola</taxon>
    </lineage>
</organism>
<keyword evidence="5 7" id="KW-1133">Transmembrane helix</keyword>
<feature type="transmembrane region" description="Helical" evidence="7">
    <location>
        <begin position="218"/>
        <end position="238"/>
    </location>
</feature>
<comment type="subcellular location">
    <subcellularLocation>
        <location evidence="1">Cell membrane</location>
        <topology evidence="1">Multi-pass membrane protein</topology>
    </subcellularLocation>
</comment>
<keyword evidence="2" id="KW-0813">Transport</keyword>
<dbReference type="PROSITE" id="PS50850">
    <property type="entry name" value="MFS"/>
    <property type="match status" value="1"/>
</dbReference>
<evidence type="ECO:0000313" key="10">
    <source>
        <dbReference type="Proteomes" id="UP000477911"/>
    </source>
</evidence>
<sequence length="397" mass="41144">MTTLDHSPDQARSGWWPFAAAAFAFLVAMMGTTLPTPIYALYEQQFHLSQFMITVIYAVYAAGVIGALLLTGTWSDQIGRKPLLFAGLALSLVSGICFALSGGLWGILLARVLSGLSAGLFASTATAAVMDLVPEGQERAGILTATGVNMGGLGLGPLVAGAVVQYLPDPMLTPYLVHIALVILAGLAFLTVPETVARADHPDLAPQRPTLPSEVAGVFLPAALVAIAGFMVTGFYSAVVPSFLADPMGYHSHFLVGFVAGFLFLASTAGQILADTLPGRSHLKLGCVVLTLGVLVIAAGLWAETLWGLLPGTLIAGLGHGLAFRSGLGAVGSAAPEARRGSTIALYFTISYLAISVPVVLVGLAGLLWALKPVSIAFALLSALLSLLALWRIRGRD</sequence>
<dbReference type="Pfam" id="PF07690">
    <property type="entry name" value="MFS_1"/>
    <property type="match status" value="1"/>
</dbReference>
<evidence type="ECO:0000256" key="5">
    <source>
        <dbReference type="ARBA" id="ARBA00022989"/>
    </source>
</evidence>
<keyword evidence="6 7" id="KW-0472">Membrane</keyword>
<dbReference type="InterPro" id="IPR011701">
    <property type="entry name" value="MFS"/>
</dbReference>
<protein>
    <submittedName>
        <fullName evidence="9">MFS transporter</fullName>
    </submittedName>
</protein>
<dbReference type="PANTHER" id="PTHR23517">
    <property type="entry name" value="RESISTANCE PROTEIN MDTM, PUTATIVE-RELATED-RELATED"/>
    <property type="match status" value="1"/>
</dbReference>
<evidence type="ECO:0000256" key="4">
    <source>
        <dbReference type="ARBA" id="ARBA00022692"/>
    </source>
</evidence>
<dbReference type="GO" id="GO:0005886">
    <property type="term" value="C:plasma membrane"/>
    <property type="evidence" value="ECO:0007669"/>
    <property type="project" value="UniProtKB-SubCell"/>
</dbReference>
<dbReference type="PANTHER" id="PTHR23517:SF13">
    <property type="entry name" value="MAJOR FACILITATOR SUPERFAMILY MFS_1"/>
    <property type="match status" value="1"/>
</dbReference>
<dbReference type="PROSITE" id="PS00216">
    <property type="entry name" value="SUGAR_TRANSPORT_1"/>
    <property type="match status" value="1"/>
</dbReference>
<dbReference type="Proteomes" id="UP000477911">
    <property type="component" value="Unassembled WGS sequence"/>
</dbReference>
<feature type="transmembrane region" description="Helical" evidence="7">
    <location>
        <begin position="15"/>
        <end position="42"/>
    </location>
</feature>
<evidence type="ECO:0000256" key="6">
    <source>
        <dbReference type="ARBA" id="ARBA00023136"/>
    </source>
</evidence>
<name>A0A6L7G195_9RHOB</name>
<evidence type="ECO:0000313" key="9">
    <source>
        <dbReference type="EMBL" id="MXN17472.1"/>
    </source>
</evidence>
<evidence type="ECO:0000259" key="8">
    <source>
        <dbReference type="PROSITE" id="PS50850"/>
    </source>
</evidence>
<dbReference type="Gene3D" id="1.20.1250.20">
    <property type="entry name" value="MFS general substrate transporter like domains"/>
    <property type="match status" value="1"/>
</dbReference>
<evidence type="ECO:0000256" key="7">
    <source>
        <dbReference type="SAM" id="Phobius"/>
    </source>
</evidence>
<feature type="domain" description="Major facilitator superfamily (MFS) profile" evidence="8">
    <location>
        <begin position="17"/>
        <end position="394"/>
    </location>
</feature>
<proteinExistence type="predicted"/>
<evidence type="ECO:0000256" key="2">
    <source>
        <dbReference type="ARBA" id="ARBA00022448"/>
    </source>
</evidence>
<keyword evidence="10" id="KW-1185">Reference proteome</keyword>
<dbReference type="InterPro" id="IPR050171">
    <property type="entry name" value="MFS_Transporters"/>
</dbReference>
<gene>
    <name evidence="9" type="ORF">GR170_06475</name>
</gene>
<feature type="transmembrane region" description="Helical" evidence="7">
    <location>
        <begin position="140"/>
        <end position="163"/>
    </location>
</feature>
<dbReference type="EMBL" id="WUMU01000004">
    <property type="protein sequence ID" value="MXN17472.1"/>
    <property type="molecule type" value="Genomic_DNA"/>
</dbReference>
<feature type="transmembrane region" description="Helical" evidence="7">
    <location>
        <begin position="344"/>
        <end position="370"/>
    </location>
</feature>
<feature type="transmembrane region" description="Helical" evidence="7">
    <location>
        <begin position="250"/>
        <end position="273"/>
    </location>
</feature>
<dbReference type="AlphaFoldDB" id="A0A6L7G195"/>
<dbReference type="InterPro" id="IPR020846">
    <property type="entry name" value="MFS_dom"/>
</dbReference>
<dbReference type="RefSeq" id="WP_160892822.1">
    <property type="nucleotide sequence ID" value="NZ_WUMU01000004.1"/>
</dbReference>
<dbReference type="SUPFAM" id="SSF103473">
    <property type="entry name" value="MFS general substrate transporter"/>
    <property type="match status" value="1"/>
</dbReference>
<evidence type="ECO:0000256" key="1">
    <source>
        <dbReference type="ARBA" id="ARBA00004651"/>
    </source>
</evidence>
<feature type="transmembrane region" description="Helical" evidence="7">
    <location>
        <begin position="285"/>
        <end position="303"/>
    </location>
</feature>
<feature type="transmembrane region" description="Helical" evidence="7">
    <location>
        <begin position="83"/>
        <end position="107"/>
    </location>
</feature>
<evidence type="ECO:0000256" key="3">
    <source>
        <dbReference type="ARBA" id="ARBA00022475"/>
    </source>
</evidence>
<feature type="transmembrane region" description="Helical" evidence="7">
    <location>
        <begin position="113"/>
        <end position="133"/>
    </location>
</feature>
<feature type="transmembrane region" description="Helical" evidence="7">
    <location>
        <begin position="376"/>
        <end position="393"/>
    </location>
</feature>
<feature type="transmembrane region" description="Helical" evidence="7">
    <location>
        <begin position="48"/>
        <end position="71"/>
    </location>
</feature>
<keyword evidence="3" id="KW-1003">Cell membrane</keyword>
<keyword evidence="4 7" id="KW-0812">Transmembrane</keyword>
<accession>A0A6L7G195</accession>
<reference evidence="9 10" key="1">
    <citation type="submission" date="2019-12" db="EMBL/GenBank/DDBJ databases">
        <authorList>
            <person name="Li M."/>
        </authorList>
    </citation>
    <scope>NUCLEOTIDE SEQUENCE [LARGE SCALE GENOMIC DNA]</scope>
    <source>
        <strain evidence="9 10">GBMRC 2024</strain>
    </source>
</reference>
<dbReference type="GO" id="GO:0022857">
    <property type="term" value="F:transmembrane transporter activity"/>
    <property type="evidence" value="ECO:0007669"/>
    <property type="project" value="InterPro"/>
</dbReference>
<dbReference type="InterPro" id="IPR036259">
    <property type="entry name" value="MFS_trans_sf"/>
</dbReference>